<accession>A0A3M9MAA9</accession>
<name>A0A3M9MAA9_9BACT</name>
<evidence type="ECO:0000259" key="1">
    <source>
        <dbReference type="Pfam" id="PF00535"/>
    </source>
</evidence>
<keyword evidence="3" id="KW-1185">Reference proteome</keyword>
<dbReference type="Gene3D" id="3.90.550.10">
    <property type="entry name" value="Spore Coat Polysaccharide Biosynthesis Protein SpsA, Chain A"/>
    <property type="match status" value="1"/>
</dbReference>
<organism evidence="2 3">
    <name type="scientific">Rufibacter latericius</name>
    <dbReference type="NCBI Taxonomy" id="2487040"/>
    <lineage>
        <taxon>Bacteria</taxon>
        <taxon>Pseudomonadati</taxon>
        <taxon>Bacteroidota</taxon>
        <taxon>Cytophagia</taxon>
        <taxon>Cytophagales</taxon>
        <taxon>Hymenobacteraceae</taxon>
        <taxon>Rufibacter</taxon>
    </lineage>
</organism>
<dbReference type="Proteomes" id="UP000272117">
    <property type="component" value="Unassembled WGS sequence"/>
</dbReference>
<dbReference type="PANTHER" id="PTHR43685:SF13">
    <property type="entry name" value="O ANTIGEN BIOSYNTHESIS RHAMNOSYLTRANSFERASE RFBN"/>
    <property type="match status" value="1"/>
</dbReference>
<protein>
    <submittedName>
        <fullName evidence="2">Glycosyltransferase</fullName>
    </submittedName>
</protein>
<dbReference type="Pfam" id="PF00535">
    <property type="entry name" value="Glycos_transf_2"/>
    <property type="match status" value="1"/>
</dbReference>
<keyword evidence="2" id="KW-0808">Transferase</keyword>
<reference evidence="2 3" key="1">
    <citation type="submission" date="2018-11" db="EMBL/GenBank/DDBJ databases">
        <title>Rufibacter latericius sp. nov., isolated from water in Baiyang Lake.</title>
        <authorList>
            <person name="Yang Y."/>
        </authorList>
    </citation>
    <scope>NUCLEOTIDE SEQUENCE [LARGE SCALE GENOMIC DNA]</scope>
    <source>
        <strain evidence="2 3">R-22-1c-1</strain>
    </source>
</reference>
<dbReference type="GO" id="GO:0044010">
    <property type="term" value="P:single-species biofilm formation"/>
    <property type="evidence" value="ECO:0007669"/>
    <property type="project" value="TreeGrafter"/>
</dbReference>
<dbReference type="InterPro" id="IPR001173">
    <property type="entry name" value="Glyco_trans_2-like"/>
</dbReference>
<dbReference type="AlphaFoldDB" id="A0A3M9MAA9"/>
<dbReference type="PANTHER" id="PTHR43685">
    <property type="entry name" value="GLYCOSYLTRANSFERASE"/>
    <property type="match status" value="1"/>
</dbReference>
<dbReference type="RefSeq" id="WP_123128842.1">
    <property type="nucleotide sequence ID" value="NZ_RJJD01000021.1"/>
</dbReference>
<dbReference type="InterPro" id="IPR029044">
    <property type="entry name" value="Nucleotide-diphossugar_trans"/>
</dbReference>
<dbReference type="SUPFAM" id="SSF53448">
    <property type="entry name" value="Nucleotide-diphospho-sugar transferases"/>
    <property type="match status" value="1"/>
</dbReference>
<comment type="caution">
    <text evidence="2">The sequence shown here is derived from an EMBL/GenBank/DDBJ whole genome shotgun (WGS) entry which is preliminary data.</text>
</comment>
<gene>
    <name evidence="2" type="ORF">EFB08_20495</name>
</gene>
<feature type="domain" description="Glycosyltransferase 2-like" evidence="1">
    <location>
        <begin position="6"/>
        <end position="103"/>
    </location>
</feature>
<evidence type="ECO:0000313" key="2">
    <source>
        <dbReference type="EMBL" id="RNI22484.1"/>
    </source>
</evidence>
<proteinExistence type="predicted"/>
<dbReference type="InterPro" id="IPR050834">
    <property type="entry name" value="Glycosyltransf_2"/>
</dbReference>
<dbReference type="EMBL" id="RJJD01000021">
    <property type="protein sequence ID" value="RNI22484.1"/>
    <property type="molecule type" value="Genomic_DNA"/>
</dbReference>
<dbReference type="OrthoDB" id="761861at2"/>
<evidence type="ECO:0000313" key="3">
    <source>
        <dbReference type="Proteomes" id="UP000272117"/>
    </source>
</evidence>
<dbReference type="GO" id="GO:0016740">
    <property type="term" value="F:transferase activity"/>
    <property type="evidence" value="ECO:0007669"/>
    <property type="project" value="UniProtKB-KW"/>
</dbReference>
<sequence>MVSEVSILIPVHNQNVTALVEVLHNEAASLSISFEIRVYDDGSNPETLRQNKPLQSLFGVIYQELPQNLGRSQIRYKLAQEAQYSTLLFLDNDVLPVHQGFLKRYLFESWSGVVIGGVAYKPEAPAGFELRWKYGKAREEAAAHHRQNEPYQRVFSSNLLVPKPVFLDHFPQNELSGYGHEDTLFAYRLKQNDIPVHHLDNPVWHLGLEPADVFLLKTQQALHNLVHLDREFGLGKETKLFKAYAGIQKWKIGTLLRENRSWLFPLLKRNLISRNPSLRLFDLYRLLLLDRYLRG</sequence>